<name>A0A0E9PKL1_ANGAN</name>
<dbReference type="EMBL" id="GBXM01104224">
    <property type="protein sequence ID" value="JAH04353.1"/>
    <property type="molecule type" value="Transcribed_RNA"/>
</dbReference>
<dbReference type="AlphaFoldDB" id="A0A0E9PKL1"/>
<sequence length="20" mass="2216">MYLHSEVSTTLSHCVGHSDI</sequence>
<organism evidence="1">
    <name type="scientific">Anguilla anguilla</name>
    <name type="common">European freshwater eel</name>
    <name type="synonym">Muraena anguilla</name>
    <dbReference type="NCBI Taxonomy" id="7936"/>
    <lineage>
        <taxon>Eukaryota</taxon>
        <taxon>Metazoa</taxon>
        <taxon>Chordata</taxon>
        <taxon>Craniata</taxon>
        <taxon>Vertebrata</taxon>
        <taxon>Euteleostomi</taxon>
        <taxon>Actinopterygii</taxon>
        <taxon>Neopterygii</taxon>
        <taxon>Teleostei</taxon>
        <taxon>Anguilliformes</taxon>
        <taxon>Anguillidae</taxon>
        <taxon>Anguilla</taxon>
    </lineage>
</organism>
<reference evidence="1" key="1">
    <citation type="submission" date="2014-11" db="EMBL/GenBank/DDBJ databases">
        <authorList>
            <person name="Amaro Gonzalez C."/>
        </authorList>
    </citation>
    <scope>NUCLEOTIDE SEQUENCE</scope>
</reference>
<reference evidence="1" key="2">
    <citation type="journal article" date="2015" name="Fish Shellfish Immunol.">
        <title>Early steps in the European eel (Anguilla anguilla)-Vibrio vulnificus interaction in the gills: Role of the RtxA13 toxin.</title>
        <authorList>
            <person name="Callol A."/>
            <person name="Pajuelo D."/>
            <person name="Ebbesson L."/>
            <person name="Teles M."/>
            <person name="MacKenzie S."/>
            <person name="Amaro C."/>
        </authorList>
    </citation>
    <scope>NUCLEOTIDE SEQUENCE</scope>
</reference>
<accession>A0A0E9PKL1</accession>
<proteinExistence type="predicted"/>
<protein>
    <submittedName>
        <fullName evidence="1">Uncharacterized protein</fullName>
    </submittedName>
</protein>
<evidence type="ECO:0000313" key="1">
    <source>
        <dbReference type="EMBL" id="JAH04353.1"/>
    </source>
</evidence>